<name>A0A6J7X501_9CAUD</name>
<reference evidence="1" key="1">
    <citation type="submission" date="2020-05" db="EMBL/GenBank/DDBJ databases">
        <authorList>
            <person name="Chiriac C."/>
            <person name="Salcher M."/>
            <person name="Ghai R."/>
            <person name="Kavagutti S V."/>
        </authorList>
    </citation>
    <scope>NUCLEOTIDE SEQUENCE</scope>
</reference>
<evidence type="ECO:0000313" key="1">
    <source>
        <dbReference type="EMBL" id="CAB5222383.1"/>
    </source>
</evidence>
<accession>A0A6J7X501</accession>
<organism evidence="1">
    <name type="scientific">uncultured Caudovirales phage</name>
    <dbReference type="NCBI Taxonomy" id="2100421"/>
    <lineage>
        <taxon>Viruses</taxon>
        <taxon>Duplodnaviria</taxon>
        <taxon>Heunggongvirae</taxon>
        <taxon>Uroviricota</taxon>
        <taxon>Caudoviricetes</taxon>
        <taxon>Peduoviridae</taxon>
        <taxon>Maltschvirus</taxon>
        <taxon>Maltschvirus maltsch</taxon>
    </lineage>
</organism>
<sequence>MATADEYAAWIVKNSAKRGTPEFETVAQAYQIAKAEETTARTQQQLAPAPQPPSALDQLIGAGETALTIGTGLTGGTLGTIVGTGKGLTQQILSGEFGTPEAVRAVEKAAVEGAQALTYQPRTETGQEMVQATGQFLGEVLPPVLPVIATPTATVQAIKSASPILQATAQRGTAAAKQAAQATGQAIAKPVQAATTVVREALGMETPATTTTTGGRVSVGAAATPADLQRVTTAEQLGFVGPAGLTAGQRTRNFADLQFEKETAKLGEVGAPLRERVSNQTANLIQQFDAMVDRAEPMLVDARDIGKAVDKAVVTKAEVSRRKVRNAYTKAEEDGSMLEPVTLNELATTAVDVQRFEGVAPNVAPIRKEAIRLGILTEDADGNLIAQAKPIGDTELLRQFTNEVTDWTDKRQSLMARKINSAIDAGTEGKGGESYKAARKLRQDFANEFENVGLTAKLLSTKRGTDERTIAFDDIFDKIIINAPLEEMNKVRKTLLTAGPEGKQAWNELKSNTIRYIINKSLSTAQRDERGQPLVSPDKLNSVIRSLDREGKLEGLYGKKQAQQIRDLGEIAIDIYTAPPGAINFSNTASALQVALDSVMTFGLTGIPAPAVTALREASKYLKNREVRNRVRQSLQPLGE</sequence>
<dbReference type="EMBL" id="LR798307">
    <property type="protein sequence ID" value="CAB5222383.1"/>
    <property type="molecule type" value="Genomic_DNA"/>
</dbReference>
<gene>
    <name evidence="1" type="ORF">UFOVP379_2</name>
</gene>
<proteinExistence type="predicted"/>
<protein>
    <submittedName>
        <fullName evidence="1">Uncharacterized protein</fullName>
    </submittedName>
</protein>